<evidence type="ECO:0000313" key="2">
    <source>
        <dbReference type="Proteomes" id="UP000004699"/>
    </source>
</evidence>
<name>B8KY65_9GAMM</name>
<keyword evidence="2" id="KW-1185">Reference proteome</keyword>
<proteinExistence type="predicted"/>
<dbReference type="EMBL" id="DS999411">
    <property type="protein sequence ID" value="EED34866.1"/>
    <property type="molecule type" value="Genomic_DNA"/>
</dbReference>
<gene>
    <name evidence="1" type="ORF">NOR51B_806</name>
</gene>
<dbReference type="HOGENOM" id="CLU_3345474_0_0_6"/>
<dbReference type="Proteomes" id="UP000004699">
    <property type="component" value="Unassembled WGS sequence"/>
</dbReference>
<sequence>MDQKGVLICVINASTCVGKPWQIDNFGMWNGAEGEFT</sequence>
<reference evidence="2" key="1">
    <citation type="journal article" date="2013" name="BMC Microbiol.">
        <title>Taxonomy and evolution of bacteriochlorophyll a-containing members of the OM60/NOR5 clade of marine gammaproteobacteria: description of Luminiphilus syltensis gen. nov., sp. nov., reclassification of Haliea rubra as Pseudohaliea rubra gen. nov., comb. nov., and emendation of Chromatocurvus halotolerans.</title>
        <authorList>
            <person name="Spring S."/>
            <person name="Riedel T."/>
            <person name="Sproer C."/>
            <person name="Yan S."/>
            <person name="Harder J."/>
            <person name="Fuchs B.M."/>
        </authorList>
    </citation>
    <scope>NUCLEOTIDE SEQUENCE [LARGE SCALE GENOMIC DNA]</scope>
    <source>
        <strain evidence="2">NOR51-B</strain>
    </source>
</reference>
<organism evidence="1 2">
    <name type="scientific">Luminiphilus syltensis NOR5-1B</name>
    <dbReference type="NCBI Taxonomy" id="565045"/>
    <lineage>
        <taxon>Bacteria</taxon>
        <taxon>Pseudomonadati</taxon>
        <taxon>Pseudomonadota</taxon>
        <taxon>Gammaproteobacteria</taxon>
        <taxon>Cellvibrionales</taxon>
        <taxon>Halieaceae</taxon>
        <taxon>Luminiphilus</taxon>
    </lineage>
</organism>
<accession>B8KY65</accession>
<protein>
    <submittedName>
        <fullName evidence="1">Uncharacterized protein</fullName>
    </submittedName>
</protein>
<dbReference type="AlphaFoldDB" id="B8KY65"/>
<evidence type="ECO:0000313" key="1">
    <source>
        <dbReference type="EMBL" id="EED34866.1"/>
    </source>
</evidence>